<reference evidence="1 2" key="1">
    <citation type="submission" date="2017-02" db="EMBL/GenBank/DDBJ databases">
        <title>Genomic diversity within the haloalkaliphilic genus Thioalkalivibrio.</title>
        <authorList>
            <person name="Ahn A.-C."/>
            <person name="Meier-Kolthoff J."/>
            <person name="Overmars L."/>
            <person name="Richter M."/>
            <person name="Woyke T."/>
            <person name="Sorokin D.Y."/>
            <person name="Muyzer G."/>
        </authorList>
    </citation>
    <scope>NUCLEOTIDE SEQUENCE [LARGE SCALE GENOMIC DNA]</scope>
    <source>
        <strain evidence="1 2">ALJD</strain>
    </source>
</reference>
<name>A0A1V3NHL1_9GAMM</name>
<dbReference type="RefSeq" id="WP_077278784.1">
    <property type="nucleotide sequence ID" value="NZ_MVBK01000047.1"/>
</dbReference>
<dbReference type="STRING" id="108003.B1C78_08785"/>
<protein>
    <recommendedName>
        <fullName evidence="3">Methyltransferase type 11</fullName>
    </recommendedName>
</protein>
<dbReference type="EMBL" id="MVBK01000047">
    <property type="protein sequence ID" value="OOG24423.1"/>
    <property type="molecule type" value="Genomic_DNA"/>
</dbReference>
<dbReference type="Pfam" id="PF13489">
    <property type="entry name" value="Methyltransf_23"/>
    <property type="match status" value="1"/>
</dbReference>
<sequence>MTPWIAPDDLALISADEQSWLAGVFERFGGFPNLEQVWQVMDEPWRDLDCDPEVMDDRIGAYYSHPVWLLNGLFIEQDPESLENRRQFTDWVAQQNPRRVADFGGGFGGLARMIGEACPDADVEVIEPHPHPAAIARTERTRNVRYSPGLDKDYDILIATDVFEHVPDPLALAAETAMALKSGGRYLTANCFRPVILCHLPQTFHFRFSWDKAMSAMGLVDEGKVGYGQIFVRQGDLNLDAARMIEERSKRLWRFTQHLPGRIAGPLSKALV</sequence>
<gene>
    <name evidence="1" type="ORF">B1C78_08785</name>
</gene>
<organism evidence="1 2">
    <name type="scientific">Thioalkalivibrio denitrificans</name>
    <dbReference type="NCBI Taxonomy" id="108003"/>
    <lineage>
        <taxon>Bacteria</taxon>
        <taxon>Pseudomonadati</taxon>
        <taxon>Pseudomonadota</taxon>
        <taxon>Gammaproteobacteria</taxon>
        <taxon>Chromatiales</taxon>
        <taxon>Ectothiorhodospiraceae</taxon>
        <taxon>Thioalkalivibrio</taxon>
    </lineage>
</organism>
<proteinExistence type="predicted"/>
<dbReference type="SUPFAM" id="SSF53335">
    <property type="entry name" value="S-adenosyl-L-methionine-dependent methyltransferases"/>
    <property type="match status" value="1"/>
</dbReference>
<dbReference type="InterPro" id="IPR029063">
    <property type="entry name" value="SAM-dependent_MTases_sf"/>
</dbReference>
<dbReference type="AlphaFoldDB" id="A0A1V3NHL1"/>
<evidence type="ECO:0000313" key="2">
    <source>
        <dbReference type="Proteomes" id="UP000189462"/>
    </source>
</evidence>
<keyword evidence="2" id="KW-1185">Reference proteome</keyword>
<evidence type="ECO:0008006" key="3">
    <source>
        <dbReference type="Google" id="ProtNLM"/>
    </source>
</evidence>
<evidence type="ECO:0000313" key="1">
    <source>
        <dbReference type="EMBL" id="OOG24423.1"/>
    </source>
</evidence>
<dbReference type="CDD" id="cd02440">
    <property type="entry name" value="AdoMet_MTases"/>
    <property type="match status" value="1"/>
</dbReference>
<comment type="caution">
    <text evidence="1">The sequence shown here is derived from an EMBL/GenBank/DDBJ whole genome shotgun (WGS) entry which is preliminary data.</text>
</comment>
<dbReference type="Gene3D" id="3.40.50.150">
    <property type="entry name" value="Vaccinia Virus protein VP39"/>
    <property type="match status" value="1"/>
</dbReference>
<dbReference type="Proteomes" id="UP000189462">
    <property type="component" value="Unassembled WGS sequence"/>
</dbReference>
<accession>A0A1V3NHL1</accession>